<dbReference type="GO" id="GO:0016314">
    <property type="term" value="F:phosphatidylinositol-3,4,5-trisphosphate 3-phosphatase activity"/>
    <property type="evidence" value="ECO:0007669"/>
    <property type="project" value="UniProtKB-EC"/>
</dbReference>
<comment type="caution">
    <text evidence="6">The sequence shown here is derived from an EMBL/GenBank/DDBJ whole genome shotgun (WGS) entry which is preliminary data.</text>
</comment>
<dbReference type="SUPFAM" id="SSF52799">
    <property type="entry name" value="(Phosphotyrosine protein) phosphatases II"/>
    <property type="match status" value="1"/>
</dbReference>
<dbReference type="PROSITE" id="PS00383">
    <property type="entry name" value="TYR_PHOSPHATASE_1"/>
    <property type="match status" value="1"/>
</dbReference>
<evidence type="ECO:0000313" key="6">
    <source>
        <dbReference type="EMBL" id="KAG0690040.1"/>
    </source>
</evidence>
<dbReference type="InterPro" id="IPR000340">
    <property type="entry name" value="Dual-sp_phosphatase_cat-dom"/>
</dbReference>
<dbReference type="OrthoDB" id="16692at2759"/>
<dbReference type="Pfam" id="PF00782">
    <property type="entry name" value="DSPc"/>
    <property type="match status" value="1"/>
</dbReference>
<dbReference type="InterPro" id="IPR016130">
    <property type="entry name" value="Tyr_Pase_AS"/>
</dbReference>
<dbReference type="SMART" id="SM00195">
    <property type="entry name" value="DSPc"/>
    <property type="match status" value="1"/>
</dbReference>
<dbReference type="InterPro" id="IPR000387">
    <property type="entry name" value="Tyr_Pase_dom"/>
</dbReference>
<dbReference type="AlphaFoldDB" id="A0A9P6WN49"/>
<evidence type="ECO:0000313" key="7">
    <source>
        <dbReference type="Proteomes" id="UP000697127"/>
    </source>
</evidence>
<evidence type="ECO:0000256" key="2">
    <source>
        <dbReference type="ARBA" id="ARBA00022801"/>
    </source>
</evidence>
<feature type="domain" description="Tyrosine specific protein phosphatases" evidence="4">
    <location>
        <begin position="100"/>
        <end position="158"/>
    </location>
</feature>
<dbReference type="GO" id="GO:0043491">
    <property type="term" value="P:phosphatidylinositol 3-kinase/protein kinase B signal transduction"/>
    <property type="evidence" value="ECO:0007669"/>
    <property type="project" value="TreeGrafter"/>
</dbReference>
<dbReference type="InterPro" id="IPR020422">
    <property type="entry name" value="TYR_PHOSPHATASE_DUAL_dom"/>
</dbReference>
<dbReference type="GO" id="GO:0005886">
    <property type="term" value="C:plasma membrane"/>
    <property type="evidence" value="ECO:0007669"/>
    <property type="project" value="TreeGrafter"/>
</dbReference>
<dbReference type="PANTHER" id="PTHR12305:SF81">
    <property type="entry name" value="PHOSPHATIDYLINOSITOL 3,4,5-TRISPHOSPHATE 3-PHOSPHATASE AND DUAL-SPECIFICITY PROTEIN PHOSPHATASE PTEN"/>
    <property type="match status" value="1"/>
</dbReference>
<dbReference type="InterPro" id="IPR029023">
    <property type="entry name" value="Tensin_phosphatase"/>
</dbReference>
<accession>A0A9P6WN49</accession>
<organism evidence="6 7">
    <name type="scientific">Pichia californica</name>
    <dbReference type="NCBI Taxonomy" id="460514"/>
    <lineage>
        <taxon>Eukaryota</taxon>
        <taxon>Fungi</taxon>
        <taxon>Dikarya</taxon>
        <taxon>Ascomycota</taxon>
        <taxon>Saccharomycotina</taxon>
        <taxon>Pichiomycetes</taxon>
        <taxon>Pichiales</taxon>
        <taxon>Pichiaceae</taxon>
        <taxon>Pichia</taxon>
    </lineage>
</organism>
<evidence type="ECO:0000256" key="3">
    <source>
        <dbReference type="ARBA" id="ARBA00022912"/>
    </source>
</evidence>
<dbReference type="InterPro" id="IPR051281">
    <property type="entry name" value="Dual-spec_lipid-protein_phosph"/>
</dbReference>
<dbReference type="GO" id="GO:0051896">
    <property type="term" value="P:regulation of phosphatidylinositol 3-kinase/protein kinase B signal transduction"/>
    <property type="evidence" value="ECO:0007669"/>
    <property type="project" value="TreeGrafter"/>
</dbReference>
<dbReference type="Proteomes" id="UP000697127">
    <property type="component" value="Unassembled WGS sequence"/>
</dbReference>
<feature type="domain" description="Phosphatase tensin-type" evidence="5">
    <location>
        <begin position="9"/>
        <end position="184"/>
    </location>
</feature>
<evidence type="ECO:0000259" key="4">
    <source>
        <dbReference type="PROSITE" id="PS50056"/>
    </source>
</evidence>
<gene>
    <name evidence="6" type="primary">TEP1</name>
    <name evidence="6" type="ORF">C6P40_003988</name>
</gene>
<dbReference type="GO" id="GO:0046856">
    <property type="term" value="P:phosphatidylinositol dephosphorylation"/>
    <property type="evidence" value="ECO:0007669"/>
    <property type="project" value="TreeGrafter"/>
</dbReference>
<name>A0A9P6WN49_9ASCO</name>
<evidence type="ECO:0000259" key="5">
    <source>
        <dbReference type="PROSITE" id="PS51181"/>
    </source>
</evidence>
<proteinExistence type="predicted"/>
<dbReference type="GO" id="GO:0042995">
    <property type="term" value="C:cell projection"/>
    <property type="evidence" value="ECO:0007669"/>
    <property type="project" value="TreeGrafter"/>
</dbReference>
<evidence type="ECO:0000256" key="1">
    <source>
        <dbReference type="ARBA" id="ARBA00013015"/>
    </source>
</evidence>
<dbReference type="GO" id="GO:0004725">
    <property type="term" value="F:protein tyrosine phosphatase activity"/>
    <property type="evidence" value="ECO:0007669"/>
    <property type="project" value="TreeGrafter"/>
</dbReference>
<keyword evidence="2" id="KW-0378">Hydrolase</keyword>
<dbReference type="PROSITE" id="PS50056">
    <property type="entry name" value="TYR_PHOSPHATASE_2"/>
    <property type="match status" value="1"/>
</dbReference>
<reference evidence="6" key="1">
    <citation type="submission" date="2020-11" db="EMBL/GenBank/DDBJ databases">
        <title>Kefir isolates.</title>
        <authorList>
            <person name="Marcisauskas S."/>
            <person name="Kim Y."/>
            <person name="Blasche S."/>
        </authorList>
    </citation>
    <scope>NUCLEOTIDE SEQUENCE</scope>
    <source>
        <strain evidence="6">Olga-1</strain>
    </source>
</reference>
<keyword evidence="7" id="KW-1185">Reference proteome</keyword>
<dbReference type="PROSITE" id="PS51181">
    <property type="entry name" value="PPASE_TENSIN"/>
    <property type="match status" value="1"/>
</dbReference>
<dbReference type="InterPro" id="IPR029021">
    <property type="entry name" value="Prot-tyrosine_phosphatase-like"/>
</dbReference>
<dbReference type="EMBL" id="PUHW01000049">
    <property type="protein sequence ID" value="KAG0690040.1"/>
    <property type="molecule type" value="Genomic_DNA"/>
</dbReference>
<dbReference type="GO" id="GO:0005634">
    <property type="term" value="C:nucleus"/>
    <property type="evidence" value="ECO:0007669"/>
    <property type="project" value="TreeGrafter"/>
</dbReference>
<dbReference type="GO" id="GO:0005829">
    <property type="term" value="C:cytosol"/>
    <property type="evidence" value="ECO:0007669"/>
    <property type="project" value="TreeGrafter"/>
</dbReference>
<keyword evidence="3" id="KW-0904">Protein phosphatase</keyword>
<sequence>MVDCNVPSTNSIHIDKNVDFHMILPKIGVGSYPVSHQLFGLSKDYSDLDIIIKALTSNFKKVLIIDLVAEEEPYYTIGIEEKGVLYQKINWVDYHTLALSDFINLIYKIVSFIKGNNCGVFIHCKHGKGRTGTLVCGLIMFSYSKTIDEANKIFAERRIVYKNGVQCISQLELLKYWWNIINNEDFRTNYIRLRAEITTKSWVIHEFYIDDNVGKHHMFEFRLANIKENSKEKCLKFKNLGTFGTNTHYYPNQIVDENICIEIEYSKTLLRKSFATFSFNIAMEWIMNKTAEINDDTISKYISWNQMSGIKGTRFKGKKYFYGIDIKIKRKLL</sequence>
<dbReference type="EC" id="3.1.3.67" evidence="1"/>
<dbReference type="Gene3D" id="3.90.190.10">
    <property type="entry name" value="Protein tyrosine phosphatase superfamily"/>
    <property type="match status" value="1"/>
</dbReference>
<dbReference type="PANTHER" id="PTHR12305">
    <property type="entry name" value="PHOSPHATASE WITH HOMOLOGY TO TENSIN"/>
    <property type="match status" value="1"/>
</dbReference>
<protein>
    <recommendedName>
        <fullName evidence="1">phosphatidylinositol-3,4,5-trisphosphate 3-phosphatase</fullName>
        <ecNumber evidence="1">3.1.3.67</ecNumber>
    </recommendedName>
</protein>